<proteinExistence type="inferred from homology"/>
<name>A0A923HH58_9BURK</name>
<dbReference type="PANTHER" id="PTHR37164:SF1">
    <property type="entry name" value="BACTERIOHEMERYTHRIN"/>
    <property type="match status" value="1"/>
</dbReference>
<keyword evidence="2" id="KW-0561">Oxygen transport</keyword>
<keyword evidence="3" id="KW-0479">Metal-binding</keyword>
<comment type="caution">
    <text evidence="6">The sequence shown here is derived from an EMBL/GenBank/DDBJ whole genome shotgun (WGS) entry which is preliminary data.</text>
</comment>
<evidence type="ECO:0000256" key="2">
    <source>
        <dbReference type="ARBA" id="ARBA00022621"/>
    </source>
</evidence>
<dbReference type="InterPro" id="IPR050669">
    <property type="entry name" value="Hemerythrin"/>
</dbReference>
<keyword evidence="2" id="KW-0813">Transport</keyword>
<dbReference type="EMBL" id="JACOFV010000004">
    <property type="protein sequence ID" value="MBC3861557.1"/>
    <property type="molecule type" value="Genomic_DNA"/>
</dbReference>
<evidence type="ECO:0000256" key="3">
    <source>
        <dbReference type="ARBA" id="ARBA00022723"/>
    </source>
</evidence>
<dbReference type="PROSITE" id="PS00550">
    <property type="entry name" value="HEMERYTHRINS"/>
    <property type="match status" value="1"/>
</dbReference>
<dbReference type="InterPro" id="IPR012827">
    <property type="entry name" value="Hemerythrin_metal-bd"/>
</dbReference>
<protein>
    <submittedName>
        <fullName evidence="6">Hemerythrin family protein</fullName>
    </submittedName>
</protein>
<gene>
    <name evidence="6" type="ORF">H8K32_05540</name>
</gene>
<accession>A0A923HH58</accession>
<evidence type="ECO:0000256" key="4">
    <source>
        <dbReference type="ARBA" id="ARBA00023004"/>
    </source>
</evidence>
<keyword evidence="7" id="KW-1185">Reference proteome</keyword>
<dbReference type="GO" id="GO:0046872">
    <property type="term" value="F:metal ion binding"/>
    <property type="evidence" value="ECO:0007669"/>
    <property type="project" value="UniProtKB-KW"/>
</dbReference>
<dbReference type="Gene3D" id="1.20.120.50">
    <property type="entry name" value="Hemerythrin-like"/>
    <property type="match status" value="1"/>
</dbReference>
<reference evidence="6" key="1">
    <citation type="submission" date="2020-08" db="EMBL/GenBank/DDBJ databases">
        <title>Novel species isolated from subtropical streams in China.</title>
        <authorList>
            <person name="Lu H."/>
        </authorList>
    </citation>
    <scope>NUCLEOTIDE SEQUENCE</scope>
    <source>
        <strain evidence="6">KACC 12607</strain>
    </source>
</reference>
<keyword evidence="4" id="KW-0408">Iron</keyword>
<dbReference type="GO" id="GO:0005344">
    <property type="term" value="F:oxygen carrier activity"/>
    <property type="evidence" value="ECO:0007669"/>
    <property type="project" value="UniProtKB-KW"/>
</dbReference>
<dbReference type="InterPro" id="IPR016131">
    <property type="entry name" value="Haemerythrin_Fe_BS"/>
</dbReference>
<dbReference type="Pfam" id="PF01814">
    <property type="entry name" value="Hemerythrin"/>
    <property type="match status" value="1"/>
</dbReference>
<sequence>MYIHWEKTFVLNNDLIDTQHRILILLYRKLDIAIKANESRQTILRIMLEMKKFTEFHFVSEENLMHEIAYPDVDQHALVHTELLKRIESMLVKINRQQEFPEDLLYFLNEWISDHILHEDLKIANYVKSAVRRPIGEHLYEQYLLLEEK</sequence>
<dbReference type="Proteomes" id="UP000634011">
    <property type="component" value="Unassembled WGS sequence"/>
</dbReference>
<dbReference type="InterPro" id="IPR012312">
    <property type="entry name" value="Hemerythrin-like"/>
</dbReference>
<evidence type="ECO:0000256" key="1">
    <source>
        <dbReference type="ARBA" id="ARBA00010587"/>
    </source>
</evidence>
<feature type="domain" description="Hemerythrin-like" evidence="5">
    <location>
        <begin position="14"/>
        <end position="124"/>
    </location>
</feature>
<dbReference type="PANTHER" id="PTHR37164">
    <property type="entry name" value="BACTERIOHEMERYTHRIN"/>
    <property type="match status" value="1"/>
</dbReference>
<dbReference type="CDD" id="cd12107">
    <property type="entry name" value="Hemerythrin"/>
    <property type="match status" value="1"/>
</dbReference>
<dbReference type="SUPFAM" id="SSF47188">
    <property type="entry name" value="Hemerythrin-like"/>
    <property type="match status" value="1"/>
</dbReference>
<dbReference type="NCBIfam" id="NF033749">
    <property type="entry name" value="bact_hemeryth"/>
    <property type="match status" value="1"/>
</dbReference>
<evidence type="ECO:0000313" key="6">
    <source>
        <dbReference type="EMBL" id="MBC3861557.1"/>
    </source>
</evidence>
<dbReference type="AlphaFoldDB" id="A0A923HH58"/>
<dbReference type="NCBIfam" id="TIGR02481">
    <property type="entry name" value="hemeryth_dom"/>
    <property type="match status" value="1"/>
</dbReference>
<organism evidence="6 7">
    <name type="scientific">Undibacterium jejuense</name>
    <dbReference type="NCBI Taxonomy" id="1344949"/>
    <lineage>
        <taxon>Bacteria</taxon>
        <taxon>Pseudomonadati</taxon>
        <taxon>Pseudomonadota</taxon>
        <taxon>Betaproteobacteria</taxon>
        <taxon>Burkholderiales</taxon>
        <taxon>Oxalobacteraceae</taxon>
        <taxon>Undibacterium</taxon>
    </lineage>
</organism>
<evidence type="ECO:0000259" key="5">
    <source>
        <dbReference type="Pfam" id="PF01814"/>
    </source>
</evidence>
<dbReference type="InterPro" id="IPR035938">
    <property type="entry name" value="Hemerythrin-like_sf"/>
</dbReference>
<dbReference type="RefSeq" id="WP_186911494.1">
    <property type="nucleotide sequence ID" value="NZ_JACOFV010000004.1"/>
</dbReference>
<evidence type="ECO:0000313" key="7">
    <source>
        <dbReference type="Proteomes" id="UP000634011"/>
    </source>
</evidence>
<comment type="similarity">
    <text evidence="1">Belongs to the hemerythrin family.</text>
</comment>